<name>A0AAW0CSL1_9AGAR</name>
<organism evidence="1 2">
    <name type="scientific">Paramarasmius palmivorus</name>
    <dbReference type="NCBI Taxonomy" id="297713"/>
    <lineage>
        <taxon>Eukaryota</taxon>
        <taxon>Fungi</taxon>
        <taxon>Dikarya</taxon>
        <taxon>Basidiomycota</taxon>
        <taxon>Agaricomycotina</taxon>
        <taxon>Agaricomycetes</taxon>
        <taxon>Agaricomycetidae</taxon>
        <taxon>Agaricales</taxon>
        <taxon>Marasmiineae</taxon>
        <taxon>Marasmiaceae</taxon>
        <taxon>Paramarasmius</taxon>
    </lineage>
</organism>
<accession>A0AAW0CSL1</accession>
<protein>
    <submittedName>
        <fullName evidence="1">Uncharacterized protein</fullName>
    </submittedName>
</protein>
<gene>
    <name evidence="1" type="ORF">VNI00_008960</name>
</gene>
<comment type="caution">
    <text evidence="1">The sequence shown here is derived from an EMBL/GenBank/DDBJ whole genome shotgun (WGS) entry which is preliminary data.</text>
</comment>
<dbReference type="AlphaFoldDB" id="A0AAW0CSL1"/>
<proteinExistence type="predicted"/>
<keyword evidence="2" id="KW-1185">Reference proteome</keyword>
<evidence type="ECO:0000313" key="1">
    <source>
        <dbReference type="EMBL" id="KAK7041978.1"/>
    </source>
</evidence>
<dbReference type="Proteomes" id="UP001383192">
    <property type="component" value="Unassembled WGS sequence"/>
</dbReference>
<dbReference type="EMBL" id="JAYKXP010000031">
    <property type="protein sequence ID" value="KAK7041978.1"/>
    <property type="molecule type" value="Genomic_DNA"/>
</dbReference>
<reference evidence="1 2" key="1">
    <citation type="submission" date="2024-01" db="EMBL/GenBank/DDBJ databases">
        <title>A draft genome for a cacao thread blight-causing isolate of Paramarasmius palmivorus.</title>
        <authorList>
            <person name="Baruah I.K."/>
            <person name="Bukari Y."/>
            <person name="Amoako-Attah I."/>
            <person name="Meinhardt L.W."/>
            <person name="Bailey B.A."/>
            <person name="Cohen S.P."/>
        </authorList>
    </citation>
    <scope>NUCLEOTIDE SEQUENCE [LARGE SCALE GENOMIC DNA]</scope>
    <source>
        <strain evidence="1 2">GH-12</strain>
    </source>
</reference>
<sequence length="155" mass="17668">MCDDNQPQNTPTDIEWNAFLETAVPVHQELFNRIVRLYPRTQSGLLDSAQGPGGRVHLETEMYLLRNIAEFPITVQRNTPHTPMLTARFRANIQLIIDTIIPLLSPIQNSEDVVTSISCPPHDAAPEVNLDHIPTLYLWAAEIVRLRSRLLRRVK</sequence>
<evidence type="ECO:0000313" key="2">
    <source>
        <dbReference type="Proteomes" id="UP001383192"/>
    </source>
</evidence>